<evidence type="ECO:0000313" key="3">
    <source>
        <dbReference type="Proteomes" id="UP000728185"/>
    </source>
</evidence>
<name>A0A8E0RV87_9TREM</name>
<feature type="compositionally biased region" description="Basic residues" evidence="1">
    <location>
        <begin position="44"/>
        <end position="56"/>
    </location>
</feature>
<feature type="compositionally biased region" description="Polar residues" evidence="1">
    <location>
        <begin position="362"/>
        <end position="377"/>
    </location>
</feature>
<dbReference type="AlphaFoldDB" id="A0A8E0RV87"/>
<gene>
    <name evidence="2" type="ORF">FBUS_04952</name>
</gene>
<feature type="compositionally biased region" description="Acidic residues" evidence="1">
    <location>
        <begin position="352"/>
        <end position="361"/>
    </location>
</feature>
<feature type="compositionally biased region" description="Polar residues" evidence="1">
    <location>
        <begin position="588"/>
        <end position="610"/>
    </location>
</feature>
<dbReference type="Proteomes" id="UP000728185">
    <property type="component" value="Unassembled WGS sequence"/>
</dbReference>
<feature type="compositionally biased region" description="Polar residues" evidence="1">
    <location>
        <begin position="326"/>
        <end position="344"/>
    </location>
</feature>
<accession>A0A8E0RV87</accession>
<feature type="region of interest" description="Disordered" evidence="1">
    <location>
        <begin position="294"/>
        <end position="383"/>
    </location>
</feature>
<feature type="region of interest" description="Disordered" evidence="1">
    <location>
        <begin position="1"/>
        <end position="20"/>
    </location>
</feature>
<keyword evidence="3" id="KW-1185">Reference proteome</keyword>
<evidence type="ECO:0000313" key="2">
    <source>
        <dbReference type="EMBL" id="KAA0193713.1"/>
    </source>
</evidence>
<proteinExistence type="predicted"/>
<organism evidence="2 3">
    <name type="scientific">Fasciolopsis buskii</name>
    <dbReference type="NCBI Taxonomy" id="27845"/>
    <lineage>
        <taxon>Eukaryota</taxon>
        <taxon>Metazoa</taxon>
        <taxon>Spiralia</taxon>
        <taxon>Lophotrochozoa</taxon>
        <taxon>Platyhelminthes</taxon>
        <taxon>Trematoda</taxon>
        <taxon>Digenea</taxon>
        <taxon>Plagiorchiida</taxon>
        <taxon>Echinostomata</taxon>
        <taxon>Echinostomatoidea</taxon>
        <taxon>Fasciolidae</taxon>
        <taxon>Fasciolopsis</taxon>
    </lineage>
</organism>
<comment type="caution">
    <text evidence="2">The sequence shown here is derived from an EMBL/GenBank/DDBJ whole genome shotgun (WGS) entry which is preliminary data.</text>
</comment>
<evidence type="ECO:0000256" key="1">
    <source>
        <dbReference type="SAM" id="MobiDB-lite"/>
    </source>
</evidence>
<feature type="region of interest" description="Disordered" evidence="1">
    <location>
        <begin position="230"/>
        <end position="251"/>
    </location>
</feature>
<sequence>MLTHNRTVRKSGPPVSRNLTGVSTRNLRAKRTRLNVSLAVSSKLRSKSGKTGRKPKTIFNPKAAGSAGDGENSPVPALSAESKRRRMDTAEYIKKRFLYDVEDEPKRLKNRKTRPPRLTSAIVSVPRKPRLQVKHSLRSGAPSEDGMLPLRSRRGRRVKPKQDYSPLSHESKKSPPYFPENDIPLRNSVKRKGRRVQRSEILPGPELHQRRSTWELPDLFNADDNDQLDELSQSESGMNDARKQRFPDTTELPNYSDVLLDDLPNRANILGGAFEEHDRRKRVLREHLRRPEYRKAYRHPCSPDTQKRTNSFRRRTMLSPGHSSDAETNPQNTLDFCADQTSGNFRRRQEYDEFEHTEDEYIQSSGSRAPSEEPNQTPHEELEEELLAPELSLLTSQSGNSLFSCSTLIDNGTAPPGSLSNCSGSRRKSPVRPMQVLRTKSHVAASAGPQTPILVSTSEENPFIFHPTMTTAGSYARPLPSGEEYLPTVFHPAVIEKSPSDQTVGEAHFGLKAASILRLPSSSNAGASAIAIRSIPEHTLQLPVTTECSTSSPGPSALLPSVLSQGSNRAVAFHFVASLPATRIFPASSPTARPTTSVSTKSLLSHSATAASRRRPTILKRGVSGTATVVSNAFASQRHTDVEETIVSIPVTRTIGAFTPPSVHKPPAVLQVTTTNTNQSPNAPAKLLQLVTTPSISSSQFSTNLTASDKLFGRRPGGPVATQHGSLPVSGTGSTFVDVTETQTSTVRTSSHLLYPYRYAVLRGSTDGKRYLVLGNQGLFDKNVSYCLLCFFRNALHFFPVFALTTNSVNPTLTALSEESIVSSQTDSVDALQSRPVMSLSAHAPGLVTETLDPEENAVGTDETIETDQTPALRAHLQPSFKFSTSISASATPSVAAI</sequence>
<feature type="region of interest" description="Disordered" evidence="1">
    <location>
        <begin position="107"/>
        <end position="204"/>
    </location>
</feature>
<feature type="region of interest" description="Disordered" evidence="1">
    <location>
        <begin position="587"/>
        <end position="611"/>
    </location>
</feature>
<feature type="region of interest" description="Disordered" evidence="1">
    <location>
        <begin position="41"/>
        <end position="83"/>
    </location>
</feature>
<protein>
    <submittedName>
        <fullName evidence="2">Uncharacterized protein</fullName>
    </submittedName>
</protein>
<feature type="compositionally biased region" description="Basic residues" evidence="1">
    <location>
        <begin position="127"/>
        <end position="137"/>
    </location>
</feature>
<reference evidence="2" key="1">
    <citation type="submission" date="2019-05" db="EMBL/GenBank/DDBJ databases">
        <title>Annotation for the trematode Fasciolopsis buski.</title>
        <authorList>
            <person name="Choi Y.-J."/>
        </authorList>
    </citation>
    <scope>NUCLEOTIDE SEQUENCE</scope>
    <source>
        <strain evidence="2">HT</strain>
        <tissue evidence="2">Whole worm</tissue>
    </source>
</reference>
<dbReference type="EMBL" id="LUCM01004861">
    <property type="protein sequence ID" value="KAA0193713.1"/>
    <property type="molecule type" value="Genomic_DNA"/>
</dbReference>
<dbReference type="OrthoDB" id="6260162at2759"/>